<dbReference type="KEGG" id="tmo:TMO_2375"/>
<dbReference type="eggNOG" id="COG4387">
    <property type="taxonomic scope" value="Bacteria"/>
</dbReference>
<dbReference type="Pfam" id="PF07030">
    <property type="entry name" value="Phage_Mu_Gp36"/>
    <property type="match status" value="1"/>
</dbReference>
<evidence type="ECO:0008006" key="3">
    <source>
        <dbReference type="Google" id="ProtNLM"/>
    </source>
</evidence>
<proteinExistence type="predicted"/>
<reference evidence="1 2" key="1">
    <citation type="journal article" date="2012" name="J. Am. Chem. Soc.">
        <title>Bacterial biosynthesis and maturation of the didemnin anti-cancer agents.</title>
        <authorList>
            <person name="Xu Y."/>
            <person name="Kersten R.D."/>
            <person name="Nam S.J."/>
            <person name="Lu L."/>
            <person name="Al-Suwailem A.M."/>
            <person name="Zheng H."/>
            <person name="Fenical W."/>
            <person name="Dorrestein P.C."/>
            <person name="Moore B.S."/>
            <person name="Qian P.Y."/>
        </authorList>
    </citation>
    <scope>NUCLEOTIDE SEQUENCE [LARGE SCALE GENOMIC DNA]</scope>
    <source>
        <strain evidence="1 2">KA081020-065</strain>
    </source>
</reference>
<accession>I3TN75</accession>
<organism evidence="1 2">
    <name type="scientific">Tistrella mobilis (strain KA081020-065)</name>
    <dbReference type="NCBI Taxonomy" id="1110502"/>
    <lineage>
        <taxon>Bacteria</taxon>
        <taxon>Pseudomonadati</taxon>
        <taxon>Pseudomonadota</taxon>
        <taxon>Alphaproteobacteria</taxon>
        <taxon>Geminicoccales</taxon>
        <taxon>Geminicoccaceae</taxon>
        <taxon>Tistrella</taxon>
    </lineage>
</organism>
<dbReference type="EMBL" id="CP003236">
    <property type="protein sequence ID" value="AFK54213.1"/>
    <property type="molecule type" value="Genomic_DNA"/>
</dbReference>
<dbReference type="PATRIC" id="fig|1110502.3.peg.2443"/>
<evidence type="ECO:0000313" key="1">
    <source>
        <dbReference type="EMBL" id="AFK54213.1"/>
    </source>
</evidence>
<sequence length="138" mass="14535">MDDLIARAGEAEIRQIADRDRDGTPDPEVIAAAIADAAEVIDGYLRGRYVTPLSDPPPAMVRGWAVSIARYRLHRNGPPEHVATDYRDALKQLVDASAGRLVLAGVDGVAAPVADAAGGVHAASDEPVFTGRALDGWL</sequence>
<dbReference type="STRING" id="1110502.TMO_2375"/>
<gene>
    <name evidence="1" type="ordered locus">TMO_2375</name>
</gene>
<dbReference type="Proteomes" id="UP000005258">
    <property type="component" value="Chromosome"/>
</dbReference>
<dbReference type="HOGENOM" id="CLU_112375_1_1_5"/>
<protein>
    <recommendedName>
        <fullName evidence="3">DUF1320 domain-containing protein</fullName>
    </recommendedName>
</protein>
<evidence type="ECO:0000313" key="2">
    <source>
        <dbReference type="Proteomes" id="UP000005258"/>
    </source>
</evidence>
<name>I3TN75_TISMK</name>
<keyword evidence="2" id="KW-1185">Reference proteome</keyword>
<dbReference type="InterPro" id="IPR009752">
    <property type="entry name" value="Phage_Mu_GpJ"/>
</dbReference>
<dbReference type="AlphaFoldDB" id="I3TN75"/>